<feature type="coiled-coil region" evidence="1">
    <location>
        <begin position="58"/>
        <end position="85"/>
    </location>
</feature>
<evidence type="ECO:0000313" key="2">
    <source>
        <dbReference type="EMBL" id="KAG8225602.1"/>
    </source>
</evidence>
<sequence length="129" mass="14757">MAMKGKGRKAEIDEVAKLVEDSLSPKVLKAIREEVRRSVPVEPKQSAPQDHEQGYEIYDHAEKQISRLRAHVDALEKRLDALEQYSRRNCLLLHGLQENHNENAILICRVIQWTEPTASTKKKKVGIAH</sequence>
<reference evidence="2" key="2">
    <citation type="submission" date="2017-10" db="EMBL/GenBank/DDBJ databases">
        <title>Ladona fulva Genome sequencing and assembly.</title>
        <authorList>
            <person name="Murali S."/>
            <person name="Richards S."/>
            <person name="Bandaranaike D."/>
            <person name="Bellair M."/>
            <person name="Blankenburg K."/>
            <person name="Chao H."/>
            <person name="Dinh H."/>
            <person name="Doddapaneni H."/>
            <person name="Dugan-Rocha S."/>
            <person name="Elkadiri S."/>
            <person name="Gnanaolivu R."/>
            <person name="Hernandez B."/>
            <person name="Skinner E."/>
            <person name="Javaid M."/>
            <person name="Lee S."/>
            <person name="Li M."/>
            <person name="Ming W."/>
            <person name="Munidasa M."/>
            <person name="Muniz J."/>
            <person name="Nguyen L."/>
            <person name="Hughes D."/>
            <person name="Osuji N."/>
            <person name="Pu L.-L."/>
            <person name="Puazo M."/>
            <person name="Qu C."/>
            <person name="Quiroz J."/>
            <person name="Raj R."/>
            <person name="Weissenberger G."/>
            <person name="Xin Y."/>
            <person name="Zou X."/>
            <person name="Han Y."/>
            <person name="Worley K."/>
            <person name="Muzny D."/>
            <person name="Gibbs R."/>
        </authorList>
    </citation>
    <scope>NUCLEOTIDE SEQUENCE</scope>
    <source>
        <strain evidence="2">Sampled in the wild</strain>
    </source>
</reference>
<organism evidence="2 3">
    <name type="scientific">Ladona fulva</name>
    <name type="common">Scarce chaser dragonfly</name>
    <name type="synonym">Libellula fulva</name>
    <dbReference type="NCBI Taxonomy" id="123851"/>
    <lineage>
        <taxon>Eukaryota</taxon>
        <taxon>Metazoa</taxon>
        <taxon>Ecdysozoa</taxon>
        <taxon>Arthropoda</taxon>
        <taxon>Hexapoda</taxon>
        <taxon>Insecta</taxon>
        <taxon>Pterygota</taxon>
        <taxon>Palaeoptera</taxon>
        <taxon>Odonata</taxon>
        <taxon>Epiprocta</taxon>
        <taxon>Anisoptera</taxon>
        <taxon>Libelluloidea</taxon>
        <taxon>Libellulidae</taxon>
        <taxon>Ladona</taxon>
    </lineage>
</organism>
<dbReference type="AlphaFoldDB" id="A0A8K0JZN6"/>
<accession>A0A8K0JZN6</accession>
<dbReference type="EMBL" id="KZ308244">
    <property type="protein sequence ID" value="KAG8225602.1"/>
    <property type="molecule type" value="Genomic_DNA"/>
</dbReference>
<protein>
    <submittedName>
        <fullName evidence="2">Uncharacterized protein</fullName>
    </submittedName>
</protein>
<keyword evidence="3" id="KW-1185">Reference proteome</keyword>
<comment type="caution">
    <text evidence="2">The sequence shown here is derived from an EMBL/GenBank/DDBJ whole genome shotgun (WGS) entry which is preliminary data.</text>
</comment>
<dbReference type="Proteomes" id="UP000792457">
    <property type="component" value="Unassembled WGS sequence"/>
</dbReference>
<dbReference type="OrthoDB" id="7481777at2759"/>
<keyword evidence="1" id="KW-0175">Coiled coil</keyword>
<evidence type="ECO:0000313" key="3">
    <source>
        <dbReference type="Proteomes" id="UP000792457"/>
    </source>
</evidence>
<gene>
    <name evidence="2" type="ORF">J437_LFUL004170</name>
</gene>
<evidence type="ECO:0000256" key="1">
    <source>
        <dbReference type="SAM" id="Coils"/>
    </source>
</evidence>
<proteinExistence type="predicted"/>
<reference evidence="2" key="1">
    <citation type="submission" date="2013-04" db="EMBL/GenBank/DDBJ databases">
        <authorList>
            <person name="Qu J."/>
            <person name="Murali S.C."/>
            <person name="Bandaranaike D."/>
            <person name="Bellair M."/>
            <person name="Blankenburg K."/>
            <person name="Chao H."/>
            <person name="Dinh H."/>
            <person name="Doddapaneni H."/>
            <person name="Downs B."/>
            <person name="Dugan-Rocha S."/>
            <person name="Elkadiri S."/>
            <person name="Gnanaolivu R.D."/>
            <person name="Hernandez B."/>
            <person name="Javaid M."/>
            <person name="Jayaseelan J.C."/>
            <person name="Lee S."/>
            <person name="Li M."/>
            <person name="Ming W."/>
            <person name="Munidasa M."/>
            <person name="Muniz J."/>
            <person name="Nguyen L."/>
            <person name="Ongeri F."/>
            <person name="Osuji N."/>
            <person name="Pu L.-L."/>
            <person name="Puazo M."/>
            <person name="Qu C."/>
            <person name="Quiroz J."/>
            <person name="Raj R."/>
            <person name="Weissenberger G."/>
            <person name="Xin Y."/>
            <person name="Zou X."/>
            <person name="Han Y."/>
            <person name="Richards S."/>
            <person name="Worley K."/>
            <person name="Muzny D."/>
            <person name="Gibbs R."/>
        </authorList>
    </citation>
    <scope>NUCLEOTIDE SEQUENCE</scope>
    <source>
        <strain evidence="2">Sampled in the wild</strain>
    </source>
</reference>
<name>A0A8K0JZN6_LADFU</name>